<dbReference type="AlphaFoldDB" id="A0A7X4KLY1"/>
<dbReference type="InterPro" id="IPR021799">
    <property type="entry name" value="PIN-like_prokaryotic"/>
</dbReference>
<protein>
    <submittedName>
        <fullName evidence="1">Type II toxin-antitoxin system VapC family toxin</fullName>
    </submittedName>
</protein>
<sequence>MNAVYISDTNIWIDFRHAGLLEALFTLPFSLCCTDFVLNELNDFDHGDLVARGLQVVELDEVSIVGLTALKALHNNSSLADVSCYHLAKQTGFPLLTGDGQLRKQAEKDGLQVHGALWLLDQLVEFDLISPHQAHVSLTAMLAANARLPKAECAMRLQAWSAT</sequence>
<reference evidence="1 2" key="1">
    <citation type="submission" date="2019-12" db="EMBL/GenBank/DDBJ databases">
        <title>Novel species isolated from a subtropical stream in China.</title>
        <authorList>
            <person name="Lu H."/>
        </authorList>
    </citation>
    <scope>NUCLEOTIDE SEQUENCE [LARGE SCALE GENOMIC DNA]</scope>
    <source>
        <strain evidence="1 2">FT127W</strain>
    </source>
</reference>
<accession>A0A7X4KLY1</accession>
<organism evidence="1 2">
    <name type="scientific">Pseudoduganella aquatica</name>
    <dbReference type="NCBI Taxonomy" id="2660641"/>
    <lineage>
        <taxon>Bacteria</taxon>
        <taxon>Pseudomonadati</taxon>
        <taxon>Pseudomonadota</taxon>
        <taxon>Betaproteobacteria</taxon>
        <taxon>Burkholderiales</taxon>
        <taxon>Oxalobacteraceae</taxon>
        <taxon>Telluria group</taxon>
        <taxon>Pseudoduganella</taxon>
    </lineage>
</organism>
<name>A0A7X4KLY1_9BURK</name>
<evidence type="ECO:0000313" key="1">
    <source>
        <dbReference type="EMBL" id="MYN06566.1"/>
    </source>
</evidence>
<proteinExistence type="predicted"/>
<keyword evidence="2" id="KW-1185">Reference proteome</keyword>
<comment type="caution">
    <text evidence="1">The sequence shown here is derived from an EMBL/GenBank/DDBJ whole genome shotgun (WGS) entry which is preliminary data.</text>
</comment>
<dbReference type="SUPFAM" id="SSF88723">
    <property type="entry name" value="PIN domain-like"/>
    <property type="match status" value="1"/>
</dbReference>
<dbReference type="RefSeq" id="WP_161070953.1">
    <property type="nucleotide sequence ID" value="NZ_WWCU01000003.1"/>
</dbReference>
<dbReference type="Pfam" id="PF11848">
    <property type="entry name" value="DUF3368"/>
    <property type="match status" value="1"/>
</dbReference>
<dbReference type="Proteomes" id="UP000450676">
    <property type="component" value="Unassembled WGS sequence"/>
</dbReference>
<evidence type="ECO:0000313" key="2">
    <source>
        <dbReference type="Proteomes" id="UP000450676"/>
    </source>
</evidence>
<dbReference type="Gene3D" id="3.40.50.1010">
    <property type="entry name" value="5'-nuclease"/>
    <property type="match status" value="1"/>
</dbReference>
<dbReference type="EMBL" id="WWCU01000003">
    <property type="protein sequence ID" value="MYN06566.1"/>
    <property type="molecule type" value="Genomic_DNA"/>
</dbReference>
<gene>
    <name evidence="1" type="ORF">GTP77_04370</name>
</gene>
<dbReference type="InterPro" id="IPR029060">
    <property type="entry name" value="PIN-like_dom_sf"/>
</dbReference>